<organism evidence="2 3">
    <name type="scientific">Gallus gallus</name>
    <name type="common">Chicken</name>
    <dbReference type="NCBI Taxonomy" id="9031"/>
    <lineage>
        <taxon>Eukaryota</taxon>
        <taxon>Metazoa</taxon>
        <taxon>Chordata</taxon>
        <taxon>Craniata</taxon>
        <taxon>Vertebrata</taxon>
        <taxon>Euteleostomi</taxon>
        <taxon>Archelosauria</taxon>
        <taxon>Archosauria</taxon>
        <taxon>Dinosauria</taxon>
        <taxon>Saurischia</taxon>
        <taxon>Theropoda</taxon>
        <taxon>Coelurosauria</taxon>
        <taxon>Aves</taxon>
        <taxon>Neognathae</taxon>
        <taxon>Galloanserae</taxon>
        <taxon>Galliformes</taxon>
        <taxon>Phasianidae</taxon>
        <taxon>Phasianinae</taxon>
        <taxon>Gallus</taxon>
    </lineage>
</organism>
<dbReference type="PANTHER" id="PTHR35347">
    <property type="entry name" value="COILED-COIL DOMAIN-CONTAINING PROTEIN 175"/>
    <property type="match status" value="1"/>
</dbReference>
<evidence type="ECO:0000313" key="3">
    <source>
        <dbReference type="Proteomes" id="UP000000539"/>
    </source>
</evidence>
<dbReference type="PANTHER" id="PTHR35347:SF1">
    <property type="entry name" value="COILED-COIL DOMAIN-CONTAINING PROTEIN 175"/>
    <property type="match status" value="1"/>
</dbReference>
<proteinExistence type="predicted"/>
<feature type="coiled-coil region" evidence="1">
    <location>
        <begin position="151"/>
        <end position="203"/>
    </location>
</feature>
<dbReference type="OrthoDB" id="10031759at2759"/>
<evidence type="ECO:0000256" key="1">
    <source>
        <dbReference type="SAM" id="Coils"/>
    </source>
</evidence>
<keyword evidence="3" id="KW-1185">Reference proteome</keyword>
<reference evidence="2" key="3">
    <citation type="submission" date="2025-09" db="UniProtKB">
        <authorList>
            <consortium name="Ensembl"/>
        </authorList>
    </citation>
    <scope>IDENTIFICATION</scope>
    <source>
        <strain evidence="2">broiler</strain>
    </source>
</reference>
<feature type="coiled-coil region" evidence="1">
    <location>
        <begin position="232"/>
        <end position="259"/>
    </location>
</feature>
<reference evidence="2" key="2">
    <citation type="submission" date="2025-08" db="UniProtKB">
        <authorList>
            <consortium name="Ensembl"/>
        </authorList>
    </citation>
    <scope>IDENTIFICATION</scope>
    <source>
        <strain evidence="2">broiler</strain>
    </source>
</reference>
<dbReference type="AlphaFoldDB" id="A0A8V0Z0X3"/>
<dbReference type="Ensembl" id="ENSGALT00010041126.1">
    <property type="protein sequence ID" value="ENSGALP00010024064.1"/>
    <property type="gene ID" value="ENSGALG00010017032.1"/>
</dbReference>
<protein>
    <submittedName>
        <fullName evidence="2">Coiled-coil domain containing 175</fullName>
    </submittedName>
</protein>
<feature type="coiled-coil region" evidence="1">
    <location>
        <begin position="433"/>
        <end position="534"/>
    </location>
</feature>
<dbReference type="InterPro" id="IPR038834">
    <property type="entry name" value="CCDC175"/>
</dbReference>
<name>A0A8V0Z0X3_CHICK</name>
<dbReference type="GeneTree" id="ENSGT00940000167646"/>
<gene>
    <name evidence="2" type="primary">CCDC175</name>
</gene>
<feature type="coiled-coil region" evidence="1">
    <location>
        <begin position="295"/>
        <end position="326"/>
    </location>
</feature>
<feature type="coiled-coil region" evidence="1">
    <location>
        <begin position="355"/>
        <end position="400"/>
    </location>
</feature>
<dbReference type="Proteomes" id="UP000000539">
    <property type="component" value="Chromosome 5"/>
</dbReference>
<reference evidence="2" key="1">
    <citation type="submission" date="2020-11" db="EMBL/GenBank/DDBJ databases">
        <title>Gallus gallus (Chicken) genome, bGalGal1, GRCg7b, maternal haplotype autosomes + Z &amp; W.</title>
        <authorList>
            <person name="Warren W."/>
            <person name="Formenti G."/>
            <person name="Fedrigo O."/>
            <person name="Haase B."/>
            <person name="Mountcastle J."/>
            <person name="Balacco J."/>
            <person name="Tracey A."/>
            <person name="Schneider V."/>
            <person name="Okimoto R."/>
            <person name="Cheng H."/>
            <person name="Hawken R."/>
            <person name="Howe K."/>
            <person name="Jarvis E.D."/>
        </authorList>
    </citation>
    <scope>NUCLEOTIDE SEQUENCE [LARGE SCALE GENOMIC DNA]</scope>
    <source>
        <strain evidence="2">Broiler</strain>
    </source>
</reference>
<sequence>MEKHVKNEDCAFSEEIVQHLEDTIAAIEKLEEMRRNTIECLEEETIKNSKLRFRMRNLPGEIAAEMTALVAASREAGAAKMNQLQSALKNIACEIELLDEKQTLCERQNAALCEEQKRLQIQHKERVDLLNERMATKINTNLLLLETDRKTRAIEREIIRAKAALEELQEKIAEKMSQLEKQMEECDGKNREMKKLLDAQKEKTSAKKHAFENLNIKLLDLQHLISLNSTAIRNEEILVTKLKEKREHLEKKMDLKKVDVATALEKKNQIDSELLLLQSKIAQEKEDFDQELGKANEYLQNAECLNNKLKLENKAVYQKFEQALEEEKHWARRRDEMDAKSRRLSVHLDEKLEFLENLVMKTNDLEQETEHLEDSLLISKESNAKELASLEQKLKAENKMRVMLQWKLLYLAKQSKLFFLEEEDISRRVNERIEAGEKRHAELLLETKKLEKELLQSERQVKVLTEEAIKRRNDYRSYNEDFTNKMKYLEDDIKIASEKLLKIEHELKVSRLTLEETQKEREEKHTEYEELRKSFLKKKDEELQIRRAIQKSIKTTGMLKEEIFNTQMKEDIFAMNAEAEGHQSAIVRIQHDLAVLRGFLLERWSEDSSAQKEFLENEQEILNAVTALLRKIQHREEKIGDINSRLRSSLEGLDSLFEKKSRMDDEESDAVKNK</sequence>
<evidence type="ECO:0000313" key="2">
    <source>
        <dbReference type="Ensembl" id="ENSGALP00010024064.1"/>
    </source>
</evidence>
<keyword evidence="1" id="KW-0175">Coiled coil</keyword>
<accession>A0A8V0Z0X3</accession>